<organism evidence="7 8">
    <name type="scientific">Adonisia turfae CCMR0082</name>
    <dbReference type="NCBI Taxonomy" id="2304604"/>
    <lineage>
        <taxon>Bacteria</taxon>
        <taxon>Bacillati</taxon>
        <taxon>Cyanobacteriota</taxon>
        <taxon>Adonisia</taxon>
        <taxon>Adonisia turfae</taxon>
    </lineage>
</organism>
<keyword evidence="4" id="KW-0051">Antiviral defense</keyword>
<evidence type="ECO:0000256" key="4">
    <source>
        <dbReference type="ARBA" id="ARBA00023118"/>
    </source>
</evidence>
<dbReference type="Pfam" id="PF03787">
    <property type="entry name" value="RAMPs"/>
    <property type="match status" value="1"/>
</dbReference>
<evidence type="ECO:0000259" key="6">
    <source>
        <dbReference type="Pfam" id="PF17953"/>
    </source>
</evidence>
<feature type="domain" description="CRISPR type III-associated protein" evidence="5">
    <location>
        <begin position="13"/>
        <end position="254"/>
    </location>
</feature>
<dbReference type="InterPro" id="IPR005537">
    <property type="entry name" value="RAMP_III_fam"/>
</dbReference>
<comment type="similarity">
    <text evidence="1">Belongs to the CRISPR-associated Csm4 family.</text>
</comment>
<keyword evidence="3" id="KW-0694">RNA-binding</keyword>
<dbReference type="RefSeq" id="WP_163659060.1">
    <property type="nucleotide sequence ID" value="NZ_QZCE01000001.1"/>
</dbReference>
<reference evidence="7 8" key="1">
    <citation type="journal article" date="2020" name="Microb. Ecol.">
        <title>Ecogenomics of the Marine Benthic Filamentous Cyanobacterium Adonisia.</title>
        <authorList>
            <person name="Walter J.M."/>
            <person name="Coutinho F.H."/>
            <person name="Leomil L."/>
            <person name="Hargreaves P.I."/>
            <person name="Campeao M.E."/>
            <person name="Vieira V.V."/>
            <person name="Silva B.S."/>
            <person name="Fistarol G.O."/>
            <person name="Salomon P.S."/>
            <person name="Sawabe T."/>
            <person name="Mino S."/>
            <person name="Hosokawa M."/>
            <person name="Miyashita H."/>
            <person name="Maruyama F."/>
            <person name="van Verk M.C."/>
            <person name="Dutilh B.E."/>
            <person name="Thompson C.C."/>
            <person name="Thompson F.L."/>
        </authorList>
    </citation>
    <scope>NUCLEOTIDE SEQUENCE [LARGE SCALE GENOMIC DNA]</scope>
    <source>
        <strain evidence="7 8">CCMR0082</strain>
    </source>
</reference>
<dbReference type="NCBIfam" id="TIGR01903">
    <property type="entry name" value="cas5_csm4"/>
    <property type="match status" value="1"/>
</dbReference>
<gene>
    <name evidence="7" type="primary">csm4</name>
    <name evidence="7" type="ORF">D0962_00045</name>
</gene>
<protein>
    <recommendedName>
        <fullName evidence="2">CRISPR system Cms protein Csm4</fullName>
    </recommendedName>
</protein>
<dbReference type="GO" id="GO:0051607">
    <property type="term" value="P:defense response to virus"/>
    <property type="evidence" value="ECO:0007669"/>
    <property type="project" value="UniProtKB-KW"/>
</dbReference>
<sequence>MVYKLIRLNFGRSPTHFGETGIGLEQTSERIRSDALFSAWISAYARLFPGDIETLLDQCQTANPPFRLSSTFVYRRSLDKPDQFIDYLPKPIQHPAGYPSTSERELKITKTYKKIHYLPLKIWQRWYQGTGFSNEDYDALVAYGDDPDNKINELGKAGAFDYSSAFKRYKLPKVAIDRTTRATNFYHTGLNQFDWSPDNQPERKDGVTNLAGLYFLVDFRTADEALKNKLMAALHLLGEDGIGGERSSGAGRFELLPEEPLSSLWKTVLNPKLTSDTVHHSLISLYWENPVPDVMLGDATCYILIERGGWIASPFSGRQLRRKKVHMFAEGSVFTGKPDGKLADVTPAQFKKHHIYRSGIALSLAVQP</sequence>
<evidence type="ECO:0000259" key="5">
    <source>
        <dbReference type="Pfam" id="PF03787"/>
    </source>
</evidence>
<evidence type="ECO:0000256" key="1">
    <source>
        <dbReference type="ARBA" id="ARBA00005772"/>
    </source>
</evidence>
<evidence type="ECO:0000256" key="2">
    <source>
        <dbReference type="ARBA" id="ARBA00016109"/>
    </source>
</evidence>
<dbReference type="AlphaFoldDB" id="A0A6M0RZ55"/>
<accession>A0A6M0RZ55</accession>
<evidence type="ECO:0000256" key="3">
    <source>
        <dbReference type="ARBA" id="ARBA00022884"/>
    </source>
</evidence>
<dbReference type="Proteomes" id="UP000473574">
    <property type="component" value="Unassembled WGS sequence"/>
</dbReference>
<dbReference type="GO" id="GO:0003723">
    <property type="term" value="F:RNA binding"/>
    <property type="evidence" value="ECO:0007669"/>
    <property type="project" value="UniProtKB-KW"/>
</dbReference>
<evidence type="ECO:0000313" key="7">
    <source>
        <dbReference type="EMBL" id="NEZ61183.1"/>
    </source>
</evidence>
<evidence type="ECO:0000313" key="8">
    <source>
        <dbReference type="Proteomes" id="UP000473574"/>
    </source>
</evidence>
<dbReference type="InterPro" id="IPR040932">
    <property type="entry name" value="Csm4_C"/>
</dbReference>
<comment type="caution">
    <text evidence="7">The sequence shown here is derived from an EMBL/GenBank/DDBJ whole genome shotgun (WGS) entry which is preliminary data.</text>
</comment>
<dbReference type="EMBL" id="QZCE01000001">
    <property type="protein sequence ID" value="NEZ61183.1"/>
    <property type="molecule type" value="Genomic_DNA"/>
</dbReference>
<proteinExistence type="inferred from homology"/>
<feature type="domain" description="Csm4 C-terminal" evidence="6">
    <location>
        <begin position="279"/>
        <end position="365"/>
    </location>
</feature>
<dbReference type="Pfam" id="PF17953">
    <property type="entry name" value="Csm4_C"/>
    <property type="match status" value="1"/>
</dbReference>
<name>A0A6M0RZ55_9CYAN</name>
<dbReference type="InterPro" id="IPR005510">
    <property type="entry name" value="Csm4"/>
</dbReference>